<dbReference type="GO" id="GO:0015031">
    <property type="term" value="P:protein transport"/>
    <property type="evidence" value="ECO:0007669"/>
    <property type="project" value="TreeGrafter"/>
</dbReference>
<proteinExistence type="inferred from homology"/>
<evidence type="ECO:0000313" key="5">
    <source>
        <dbReference type="Proteomes" id="UP001497623"/>
    </source>
</evidence>
<dbReference type="Pfam" id="PF02752">
    <property type="entry name" value="Arrestin_C"/>
    <property type="match status" value="1"/>
</dbReference>
<evidence type="ECO:0000259" key="3">
    <source>
        <dbReference type="Pfam" id="PF02752"/>
    </source>
</evidence>
<dbReference type="Gene3D" id="2.60.40.640">
    <property type="match status" value="2"/>
</dbReference>
<accession>A0AAV2SLV2</accession>
<dbReference type="EMBL" id="CAXKWB010082471">
    <property type="protein sequence ID" value="CAL4207055.1"/>
    <property type="molecule type" value="Genomic_DNA"/>
</dbReference>
<dbReference type="Proteomes" id="UP001497623">
    <property type="component" value="Unassembled WGS sequence"/>
</dbReference>
<dbReference type="SUPFAM" id="SSF81296">
    <property type="entry name" value="E set domains"/>
    <property type="match status" value="2"/>
</dbReference>
<dbReference type="InterPro" id="IPR011021">
    <property type="entry name" value="Arrestin-like_N"/>
</dbReference>
<dbReference type="Pfam" id="PF00339">
    <property type="entry name" value="Arrestin_N"/>
    <property type="match status" value="1"/>
</dbReference>
<sequence length="151" mass="17138">GNDTVSLGPGHHVYPFNFTLPQNIPSSYESVTGQVRHQVKAKINIPWGFDLTDIQVISVNHIYDLNRDETAMKPVNRKEKKTFTFSSGHIFLSLMIDRTGFVPGEKLRVQCEVDNGSDKIIEWVKMKLIKVSIVFNSSHLCTTNYSHVLSF</sequence>
<evidence type="ECO:0008006" key="6">
    <source>
        <dbReference type="Google" id="ProtNLM"/>
    </source>
</evidence>
<dbReference type="GO" id="GO:0005737">
    <property type="term" value="C:cytoplasm"/>
    <property type="evidence" value="ECO:0007669"/>
    <property type="project" value="TreeGrafter"/>
</dbReference>
<evidence type="ECO:0000259" key="2">
    <source>
        <dbReference type="Pfam" id="PF00339"/>
    </source>
</evidence>
<comment type="similarity">
    <text evidence="1">Belongs to the arrestin family.</text>
</comment>
<comment type="caution">
    <text evidence="4">The sequence shown here is derived from an EMBL/GenBank/DDBJ whole genome shotgun (WGS) entry which is preliminary data.</text>
</comment>
<name>A0AAV2SLV2_MEGNR</name>
<evidence type="ECO:0000256" key="1">
    <source>
        <dbReference type="ARBA" id="ARBA00005298"/>
    </source>
</evidence>
<gene>
    <name evidence="4" type="ORF">MNOR_LOCUS38056</name>
</gene>
<keyword evidence="5" id="KW-1185">Reference proteome</keyword>
<feature type="domain" description="Arrestin C-terminal-like" evidence="3">
    <location>
        <begin position="87"/>
        <end position="148"/>
    </location>
</feature>
<dbReference type="AlphaFoldDB" id="A0AAV2SLV2"/>
<dbReference type="InterPro" id="IPR014752">
    <property type="entry name" value="Arrestin-like_C"/>
</dbReference>
<protein>
    <recommendedName>
        <fullName evidence="6">Arrestin C-terminal-like domain-containing protein</fullName>
    </recommendedName>
</protein>
<dbReference type="InterPro" id="IPR011022">
    <property type="entry name" value="Arrestin_C-like"/>
</dbReference>
<dbReference type="InterPro" id="IPR050357">
    <property type="entry name" value="Arrestin_domain-protein"/>
</dbReference>
<organism evidence="4 5">
    <name type="scientific">Meganyctiphanes norvegica</name>
    <name type="common">Northern krill</name>
    <name type="synonym">Thysanopoda norvegica</name>
    <dbReference type="NCBI Taxonomy" id="48144"/>
    <lineage>
        <taxon>Eukaryota</taxon>
        <taxon>Metazoa</taxon>
        <taxon>Ecdysozoa</taxon>
        <taxon>Arthropoda</taxon>
        <taxon>Crustacea</taxon>
        <taxon>Multicrustacea</taxon>
        <taxon>Malacostraca</taxon>
        <taxon>Eumalacostraca</taxon>
        <taxon>Eucarida</taxon>
        <taxon>Euphausiacea</taxon>
        <taxon>Euphausiidae</taxon>
        <taxon>Meganyctiphanes</taxon>
    </lineage>
</organism>
<dbReference type="PANTHER" id="PTHR11188:SF176">
    <property type="entry name" value="ARRESTIN DOMAIN-CONTAINING PROTEIN 1"/>
    <property type="match status" value="1"/>
</dbReference>
<evidence type="ECO:0000313" key="4">
    <source>
        <dbReference type="EMBL" id="CAL4207055.1"/>
    </source>
</evidence>
<feature type="domain" description="Arrestin-like N-terminal" evidence="2">
    <location>
        <begin position="3"/>
        <end position="66"/>
    </location>
</feature>
<reference evidence="4 5" key="1">
    <citation type="submission" date="2024-05" db="EMBL/GenBank/DDBJ databases">
        <authorList>
            <person name="Wallberg A."/>
        </authorList>
    </citation>
    <scope>NUCLEOTIDE SEQUENCE [LARGE SCALE GENOMIC DNA]</scope>
</reference>
<dbReference type="InterPro" id="IPR014756">
    <property type="entry name" value="Ig_E-set"/>
</dbReference>
<dbReference type="PANTHER" id="PTHR11188">
    <property type="entry name" value="ARRESTIN DOMAIN CONTAINING PROTEIN"/>
    <property type="match status" value="1"/>
</dbReference>
<feature type="non-terminal residue" evidence="4">
    <location>
        <position position="1"/>
    </location>
</feature>